<dbReference type="RefSeq" id="WP_087488268.1">
    <property type="nucleotide sequence ID" value="NZ_CP015579.1"/>
</dbReference>
<evidence type="ECO:0000256" key="6">
    <source>
        <dbReference type="PIRNR" id="PIRNR018267"/>
    </source>
</evidence>
<accession>A0A1Y0L7A3</accession>
<dbReference type="InterPro" id="IPR011335">
    <property type="entry name" value="Restrct_endonuc-II-like"/>
</dbReference>
<dbReference type="AlphaFoldDB" id="A0A1Y0L7A3"/>
<dbReference type="InterPro" id="IPR004603">
    <property type="entry name" value="DNA_mismatch_endonuc_vsr"/>
</dbReference>
<dbReference type="Proteomes" id="UP000195729">
    <property type="component" value="Chromosome"/>
</dbReference>
<evidence type="ECO:0000313" key="8">
    <source>
        <dbReference type="EMBL" id="ARU97944.1"/>
    </source>
</evidence>
<dbReference type="PIRSF" id="PIRSF018267">
    <property type="entry name" value="VSR_endonuc"/>
    <property type="match status" value="1"/>
</dbReference>
<reference evidence="9 10" key="1">
    <citation type="submission" date="2016-05" db="EMBL/GenBank/DDBJ databases">
        <title>Complete genome sequence of two 2,5-diketo-D-glunonic acid producing strain Tatumella citrea.</title>
        <authorList>
            <person name="Duan C."/>
            <person name="Yang J."/>
            <person name="Yang S."/>
        </authorList>
    </citation>
    <scope>NUCLEOTIDE SEQUENCE [LARGE SCALE GENOMIC DNA]</scope>
    <source>
        <strain evidence="8 9">ATCC 39140</strain>
        <strain evidence="7 10">DSM 13699</strain>
    </source>
</reference>
<evidence type="ECO:0000256" key="3">
    <source>
        <dbReference type="ARBA" id="ARBA00022763"/>
    </source>
</evidence>
<gene>
    <name evidence="7" type="ORF">A7K98_09040</name>
    <name evidence="8" type="ORF">A7K99_09040</name>
</gene>
<dbReference type="Proteomes" id="UP000195814">
    <property type="component" value="Chromosome"/>
</dbReference>
<dbReference type="SUPFAM" id="SSF52980">
    <property type="entry name" value="Restriction endonuclease-like"/>
    <property type="match status" value="1"/>
</dbReference>
<sequence length="171" mass="19748">MADVHDPATRSKNMRAIRPQGTRIEKQLLQVLQSLGVAACQQVKELPGRPDFVIPERKKIIFTHGCFWHRHHCGLYKPPATRREFWLDKIGRNVVRDQQNLARLQEQGWTVLIIWECALKGKNRLSESQLSDRVEEWICVSELSAEIGEQGISLLNRQTIPPADQQQPEEH</sequence>
<dbReference type="EMBL" id="CP015579">
    <property type="protein sequence ID" value="ARU93906.1"/>
    <property type="molecule type" value="Genomic_DNA"/>
</dbReference>
<dbReference type="GO" id="GO:0004519">
    <property type="term" value="F:endonuclease activity"/>
    <property type="evidence" value="ECO:0007669"/>
    <property type="project" value="UniProtKB-KW"/>
</dbReference>
<dbReference type="Gene3D" id="3.40.960.10">
    <property type="entry name" value="VSR Endonuclease"/>
    <property type="match status" value="1"/>
</dbReference>
<keyword evidence="9" id="KW-1185">Reference proteome</keyword>
<dbReference type="EMBL" id="CP015581">
    <property type="protein sequence ID" value="ARU97944.1"/>
    <property type="molecule type" value="Genomic_DNA"/>
</dbReference>
<dbReference type="KEGG" id="tci:A7K98_09040"/>
<evidence type="ECO:0000313" key="10">
    <source>
        <dbReference type="Proteomes" id="UP000195814"/>
    </source>
</evidence>
<dbReference type="EC" id="3.1.-.-" evidence="6"/>
<dbReference type="GO" id="GO:0016787">
    <property type="term" value="F:hydrolase activity"/>
    <property type="evidence" value="ECO:0007669"/>
    <property type="project" value="UniProtKB-KW"/>
</dbReference>
<dbReference type="OrthoDB" id="9801520at2"/>
<keyword evidence="2 6" id="KW-0255">Endonuclease</keyword>
<evidence type="ECO:0000256" key="2">
    <source>
        <dbReference type="ARBA" id="ARBA00022759"/>
    </source>
</evidence>
<dbReference type="CDD" id="cd00221">
    <property type="entry name" value="Vsr"/>
    <property type="match status" value="1"/>
</dbReference>
<comment type="similarity">
    <text evidence="6">Belongs to the vsr family.</text>
</comment>
<evidence type="ECO:0000313" key="7">
    <source>
        <dbReference type="EMBL" id="ARU93906.1"/>
    </source>
</evidence>
<keyword evidence="3 6" id="KW-0227">DNA damage</keyword>
<proteinExistence type="inferred from homology"/>
<keyword evidence="1 6" id="KW-0540">Nuclease</keyword>
<protein>
    <recommendedName>
        <fullName evidence="6">Very short patch repair endonuclease</fullName>
        <ecNumber evidence="6">3.1.-.-</ecNumber>
    </recommendedName>
</protein>
<evidence type="ECO:0000313" key="9">
    <source>
        <dbReference type="Proteomes" id="UP000195729"/>
    </source>
</evidence>
<evidence type="ECO:0000256" key="5">
    <source>
        <dbReference type="ARBA" id="ARBA00023204"/>
    </source>
</evidence>
<organism evidence="7 10">
    <name type="scientific">Tatumella citrea</name>
    <name type="common">Pantoea citrea</name>
    <dbReference type="NCBI Taxonomy" id="53336"/>
    <lineage>
        <taxon>Bacteria</taxon>
        <taxon>Pseudomonadati</taxon>
        <taxon>Pseudomonadota</taxon>
        <taxon>Gammaproteobacteria</taxon>
        <taxon>Enterobacterales</taxon>
        <taxon>Erwiniaceae</taxon>
        <taxon>Tatumella</taxon>
    </lineage>
</organism>
<dbReference type="NCBIfam" id="TIGR00632">
    <property type="entry name" value="vsr"/>
    <property type="match status" value="1"/>
</dbReference>
<name>A0A1Y0L7A3_TATCI</name>
<keyword evidence="4 6" id="KW-0378">Hydrolase</keyword>
<evidence type="ECO:0000256" key="1">
    <source>
        <dbReference type="ARBA" id="ARBA00022722"/>
    </source>
</evidence>
<keyword evidence="5 6" id="KW-0234">DNA repair</keyword>
<comment type="function">
    <text evidence="6">May nick specific sequences that contain T:G mispairs resulting from m5C-deamination.</text>
</comment>
<evidence type="ECO:0000256" key="4">
    <source>
        <dbReference type="ARBA" id="ARBA00022801"/>
    </source>
</evidence>
<dbReference type="GO" id="GO:0006298">
    <property type="term" value="P:mismatch repair"/>
    <property type="evidence" value="ECO:0007669"/>
    <property type="project" value="UniProtKB-UniRule"/>
</dbReference>
<dbReference type="Pfam" id="PF03852">
    <property type="entry name" value="Vsr"/>
    <property type="match status" value="1"/>
</dbReference>